<dbReference type="PRINTS" id="PR00725">
    <property type="entry name" value="DADACBPTASE1"/>
</dbReference>
<evidence type="ECO:0000259" key="11">
    <source>
        <dbReference type="Pfam" id="PF00768"/>
    </source>
</evidence>
<dbReference type="EMBL" id="FOOG01000003">
    <property type="protein sequence ID" value="SFF62554.1"/>
    <property type="molecule type" value="Genomic_DNA"/>
</dbReference>
<evidence type="ECO:0000313" key="12">
    <source>
        <dbReference type="EMBL" id="SFF62554.1"/>
    </source>
</evidence>
<feature type="signal peptide" evidence="10">
    <location>
        <begin position="1"/>
        <end position="25"/>
    </location>
</feature>
<feature type="active site" description="Acyl-ester intermediate" evidence="7">
    <location>
        <position position="60"/>
    </location>
</feature>
<evidence type="ECO:0000256" key="2">
    <source>
        <dbReference type="ARBA" id="ARBA00022729"/>
    </source>
</evidence>
<keyword evidence="2 10" id="KW-0732">Signal</keyword>
<name>A0A1I2K6L7_9BACI</name>
<dbReference type="RefSeq" id="WP_089750184.1">
    <property type="nucleotide sequence ID" value="NZ_FOOG01000003.1"/>
</dbReference>
<evidence type="ECO:0000256" key="7">
    <source>
        <dbReference type="PIRSR" id="PIRSR618044-1"/>
    </source>
</evidence>
<keyword evidence="13" id="KW-1185">Reference proteome</keyword>
<dbReference type="PANTHER" id="PTHR21581">
    <property type="entry name" value="D-ALANYL-D-ALANINE CARBOXYPEPTIDASE"/>
    <property type="match status" value="1"/>
</dbReference>
<dbReference type="PANTHER" id="PTHR21581:SF33">
    <property type="entry name" value="D-ALANYL-D-ALANINE CARBOXYPEPTIDASE DACB"/>
    <property type="match status" value="1"/>
</dbReference>
<dbReference type="AlphaFoldDB" id="A0A1I2K6L7"/>
<comment type="similarity">
    <text evidence="1 9">Belongs to the peptidase S11 family.</text>
</comment>
<evidence type="ECO:0000256" key="3">
    <source>
        <dbReference type="ARBA" id="ARBA00022801"/>
    </source>
</evidence>
<gene>
    <name evidence="12" type="ORF">SAMN05216353_103186</name>
</gene>
<keyword evidence="4" id="KW-0133">Cell shape</keyword>
<dbReference type="GO" id="GO:0006508">
    <property type="term" value="P:proteolysis"/>
    <property type="evidence" value="ECO:0007669"/>
    <property type="project" value="InterPro"/>
</dbReference>
<dbReference type="InterPro" id="IPR001967">
    <property type="entry name" value="Peptidase_S11_N"/>
</dbReference>
<dbReference type="SUPFAM" id="SSF56601">
    <property type="entry name" value="beta-lactamase/transpeptidase-like"/>
    <property type="match status" value="1"/>
</dbReference>
<dbReference type="GO" id="GO:0009002">
    <property type="term" value="F:serine-type D-Ala-D-Ala carboxypeptidase activity"/>
    <property type="evidence" value="ECO:0007669"/>
    <property type="project" value="InterPro"/>
</dbReference>
<evidence type="ECO:0000256" key="5">
    <source>
        <dbReference type="ARBA" id="ARBA00022984"/>
    </source>
</evidence>
<keyword evidence="3" id="KW-0378">Hydrolase</keyword>
<organism evidence="12 13">
    <name type="scientific">Halobacillus alkaliphilus</name>
    <dbReference type="NCBI Taxonomy" id="396056"/>
    <lineage>
        <taxon>Bacteria</taxon>
        <taxon>Bacillati</taxon>
        <taxon>Bacillota</taxon>
        <taxon>Bacilli</taxon>
        <taxon>Bacillales</taxon>
        <taxon>Bacillaceae</taxon>
        <taxon>Halobacillus</taxon>
    </lineage>
</organism>
<reference evidence="13" key="1">
    <citation type="submission" date="2016-10" db="EMBL/GenBank/DDBJ databases">
        <authorList>
            <person name="Varghese N."/>
            <person name="Submissions S."/>
        </authorList>
    </citation>
    <scope>NUCLEOTIDE SEQUENCE [LARGE SCALE GENOMIC DNA]</scope>
    <source>
        <strain evidence="13">FP5</strain>
    </source>
</reference>
<evidence type="ECO:0000256" key="6">
    <source>
        <dbReference type="ARBA" id="ARBA00023316"/>
    </source>
</evidence>
<dbReference type="GO" id="GO:0009252">
    <property type="term" value="P:peptidoglycan biosynthetic process"/>
    <property type="evidence" value="ECO:0007669"/>
    <property type="project" value="UniProtKB-KW"/>
</dbReference>
<sequence>MKKPILSSLCLAMIISLLIIKPVQANPNLSVSAEHAVLLDSESGRVLYEKDAYKASLIASTTKIMTAIIAIESGKMEEKVKVSSRAVHTEGSSIYLTENEKIPLKDLVYGLMLRSGNDSAVAIAEHVGGSVEGFTQMMNEKALWLGMNNSNFENPHGLDGEEHLSSAYDLALLMAYSMKNETFREITGSESFRSENRDYAWMNKNKLLTKYYAPANGGKTGYTKKAGRTLVSSAEKDGMELIAVTLNAPDDWNDHQRMFEWGFENFESVKLQSEGTVETNGQSYYLPRDIYFPLTVAEKEKVKATFYRYNGVEQENMAGMRQFKAGEIPLVQASVWHERPKRSLISGMKNFLGKITGVVPWST</sequence>
<dbReference type="GO" id="GO:0008360">
    <property type="term" value="P:regulation of cell shape"/>
    <property type="evidence" value="ECO:0007669"/>
    <property type="project" value="UniProtKB-KW"/>
</dbReference>
<protein>
    <submittedName>
        <fullName evidence="12">D-alanyl-D-alanine carboxypeptidase</fullName>
    </submittedName>
</protein>
<evidence type="ECO:0000256" key="8">
    <source>
        <dbReference type="PIRSR" id="PIRSR618044-2"/>
    </source>
</evidence>
<proteinExistence type="inferred from homology"/>
<evidence type="ECO:0000256" key="4">
    <source>
        <dbReference type="ARBA" id="ARBA00022960"/>
    </source>
</evidence>
<evidence type="ECO:0000256" key="9">
    <source>
        <dbReference type="RuleBase" id="RU004016"/>
    </source>
</evidence>
<keyword evidence="5" id="KW-0573">Peptidoglycan synthesis</keyword>
<evidence type="ECO:0000256" key="10">
    <source>
        <dbReference type="SAM" id="SignalP"/>
    </source>
</evidence>
<feature type="active site" description="Proton acceptor" evidence="7">
    <location>
        <position position="63"/>
    </location>
</feature>
<keyword evidence="12" id="KW-0121">Carboxypeptidase</keyword>
<evidence type="ECO:0000313" key="13">
    <source>
        <dbReference type="Proteomes" id="UP000198897"/>
    </source>
</evidence>
<keyword evidence="12" id="KW-0645">Protease</keyword>
<dbReference type="Proteomes" id="UP000198897">
    <property type="component" value="Unassembled WGS sequence"/>
</dbReference>
<accession>A0A1I2K6L7</accession>
<feature type="chain" id="PRO_5011698772" evidence="10">
    <location>
        <begin position="26"/>
        <end position="363"/>
    </location>
</feature>
<dbReference type="InterPro" id="IPR018044">
    <property type="entry name" value="Peptidase_S11"/>
</dbReference>
<dbReference type="InterPro" id="IPR012338">
    <property type="entry name" value="Beta-lactam/transpept-like"/>
</dbReference>
<dbReference type="Pfam" id="PF00768">
    <property type="entry name" value="Peptidase_S11"/>
    <property type="match status" value="1"/>
</dbReference>
<feature type="domain" description="Peptidase S11 D-alanyl-D-alanine carboxypeptidase A N-terminal" evidence="11">
    <location>
        <begin position="28"/>
        <end position="249"/>
    </location>
</feature>
<dbReference type="GO" id="GO:0071555">
    <property type="term" value="P:cell wall organization"/>
    <property type="evidence" value="ECO:0007669"/>
    <property type="project" value="UniProtKB-KW"/>
</dbReference>
<dbReference type="OrthoDB" id="9791132at2"/>
<feature type="binding site" evidence="8">
    <location>
        <position position="219"/>
    </location>
    <ligand>
        <name>substrate</name>
    </ligand>
</feature>
<feature type="active site" evidence="7">
    <location>
        <position position="115"/>
    </location>
</feature>
<dbReference type="Gene3D" id="3.40.710.10">
    <property type="entry name" value="DD-peptidase/beta-lactamase superfamily"/>
    <property type="match status" value="1"/>
</dbReference>
<keyword evidence="6" id="KW-0961">Cell wall biogenesis/degradation</keyword>
<evidence type="ECO:0000256" key="1">
    <source>
        <dbReference type="ARBA" id="ARBA00007164"/>
    </source>
</evidence>